<dbReference type="Proteomes" id="UP000789920">
    <property type="component" value="Unassembled WGS sequence"/>
</dbReference>
<protein>
    <submittedName>
        <fullName evidence="1">3281_t:CDS:1</fullName>
    </submittedName>
</protein>
<organism evidence="1 2">
    <name type="scientific">Racocetra persica</name>
    <dbReference type="NCBI Taxonomy" id="160502"/>
    <lineage>
        <taxon>Eukaryota</taxon>
        <taxon>Fungi</taxon>
        <taxon>Fungi incertae sedis</taxon>
        <taxon>Mucoromycota</taxon>
        <taxon>Glomeromycotina</taxon>
        <taxon>Glomeromycetes</taxon>
        <taxon>Diversisporales</taxon>
        <taxon>Gigasporaceae</taxon>
        <taxon>Racocetra</taxon>
    </lineage>
</organism>
<sequence length="120" mass="14160">YSMNRNRDKEIWDSGVMAMENIYEVLQDPMSTKFLTYEDIQKGRAVRIHITYILGLTYEVDQDNKKALEYFKMCKNCGESGFTVARKLVTEAQLKIKKFERIEVTPSVPEMQIYLLLEMF</sequence>
<feature type="non-terminal residue" evidence="1">
    <location>
        <position position="120"/>
    </location>
</feature>
<name>A0ACA9RPC4_9GLOM</name>
<evidence type="ECO:0000313" key="1">
    <source>
        <dbReference type="EMBL" id="CAG8804089.1"/>
    </source>
</evidence>
<evidence type="ECO:0000313" key="2">
    <source>
        <dbReference type="Proteomes" id="UP000789920"/>
    </source>
</evidence>
<reference evidence="1" key="1">
    <citation type="submission" date="2021-06" db="EMBL/GenBank/DDBJ databases">
        <authorList>
            <person name="Kallberg Y."/>
            <person name="Tangrot J."/>
            <person name="Rosling A."/>
        </authorList>
    </citation>
    <scope>NUCLEOTIDE SEQUENCE</scope>
    <source>
        <strain evidence="1">MA461A</strain>
    </source>
</reference>
<feature type="non-terminal residue" evidence="1">
    <location>
        <position position="1"/>
    </location>
</feature>
<dbReference type="EMBL" id="CAJVQC010063962">
    <property type="protein sequence ID" value="CAG8804089.1"/>
    <property type="molecule type" value="Genomic_DNA"/>
</dbReference>
<proteinExistence type="predicted"/>
<gene>
    <name evidence="1" type="ORF">RPERSI_LOCUS21653</name>
</gene>
<comment type="caution">
    <text evidence="1">The sequence shown here is derived from an EMBL/GenBank/DDBJ whole genome shotgun (WGS) entry which is preliminary data.</text>
</comment>
<keyword evidence="2" id="KW-1185">Reference proteome</keyword>
<accession>A0ACA9RPC4</accession>